<evidence type="ECO:0000256" key="4">
    <source>
        <dbReference type="ARBA" id="ARBA00022695"/>
    </source>
</evidence>
<feature type="domain" description="Toprim" evidence="14">
    <location>
        <begin position="270"/>
        <end position="353"/>
    </location>
</feature>
<dbReference type="GO" id="GO:0006269">
    <property type="term" value="P:DNA replication, synthesis of primer"/>
    <property type="evidence" value="ECO:0007669"/>
    <property type="project" value="UniProtKB-UniRule"/>
</dbReference>
<evidence type="ECO:0000256" key="13">
    <source>
        <dbReference type="SAM" id="Coils"/>
    </source>
</evidence>
<dbReference type="InterPro" id="IPR034151">
    <property type="entry name" value="TOPRIM_DnaG_bac"/>
</dbReference>
<dbReference type="PANTHER" id="PTHR30313">
    <property type="entry name" value="DNA PRIMASE"/>
    <property type="match status" value="1"/>
</dbReference>
<keyword evidence="11 12" id="KW-0804">Transcription</keyword>
<evidence type="ECO:0000256" key="5">
    <source>
        <dbReference type="ARBA" id="ARBA00022705"/>
    </source>
</evidence>
<dbReference type="InterPro" id="IPR013264">
    <property type="entry name" value="DNAG_N"/>
</dbReference>
<dbReference type="SUPFAM" id="SSF56731">
    <property type="entry name" value="DNA primase core"/>
    <property type="match status" value="1"/>
</dbReference>
<keyword evidence="3 12" id="KW-0808">Transferase</keyword>
<dbReference type="NCBIfam" id="TIGR01391">
    <property type="entry name" value="dnaG"/>
    <property type="match status" value="1"/>
</dbReference>
<dbReference type="RefSeq" id="WP_210954749.1">
    <property type="nucleotide sequence ID" value="NZ_CP054393.1"/>
</dbReference>
<keyword evidence="16" id="KW-1185">Reference proteome</keyword>
<reference evidence="15" key="1">
    <citation type="submission" date="2020-06" db="EMBL/GenBank/DDBJ databases">
        <title>Complete genome sequence of Candidatus Phytoplasma luffae NCHU2019.</title>
        <authorList>
            <person name="Cho S.-T."/>
            <person name="Tan C.-M."/>
            <person name="Li J.-R."/>
            <person name="Chien Y.-Y."/>
            <person name="Chiu Y.-C."/>
            <person name="Yang J.-Y."/>
            <person name="Kuo C.-H."/>
        </authorList>
    </citation>
    <scope>NUCLEOTIDE SEQUENCE</scope>
    <source>
        <strain evidence="15">NCHU2019</strain>
    </source>
</reference>
<dbReference type="GO" id="GO:0003899">
    <property type="term" value="F:DNA-directed RNA polymerase activity"/>
    <property type="evidence" value="ECO:0007669"/>
    <property type="project" value="UniProtKB-UniRule"/>
</dbReference>
<dbReference type="Gene3D" id="3.40.1360.10">
    <property type="match status" value="1"/>
</dbReference>
<dbReference type="Pfam" id="PF08275">
    <property type="entry name" value="DNAG_N"/>
    <property type="match status" value="1"/>
</dbReference>
<dbReference type="KEGG" id="pluf:LFWB_1010"/>
<evidence type="ECO:0000256" key="8">
    <source>
        <dbReference type="ARBA" id="ARBA00022833"/>
    </source>
</evidence>
<evidence type="ECO:0000256" key="10">
    <source>
        <dbReference type="ARBA" id="ARBA00023125"/>
    </source>
</evidence>
<evidence type="ECO:0000256" key="7">
    <source>
        <dbReference type="ARBA" id="ARBA00022771"/>
    </source>
</evidence>
<evidence type="ECO:0000313" key="15">
    <source>
        <dbReference type="EMBL" id="QTX02671.1"/>
    </source>
</evidence>
<dbReference type="EMBL" id="CP054393">
    <property type="protein sequence ID" value="QTX02671.1"/>
    <property type="molecule type" value="Genomic_DNA"/>
</dbReference>
<comment type="subunit">
    <text evidence="12">Monomer. Interacts with DnaB.</text>
</comment>
<dbReference type="PANTHER" id="PTHR30313:SF2">
    <property type="entry name" value="DNA PRIMASE"/>
    <property type="match status" value="1"/>
</dbReference>
<dbReference type="InterPro" id="IPR002694">
    <property type="entry name" value="Znf_CHC2"/>
</dbReference>
<sequence length="640" mass="75985">MDLKKNILDRNLIDRFNSEIPIYELVIKTGVSLKKVGNNFMGLCPFHSEKTPSFSVSSEKNIALCMACRQGGRPVTFYSKFKKISISEAIKELSELFHLELPKQKIVYKNPLYEILESVHSFFKESLSLILKKKEYEDHPVKKYLLEERQLNLELVQEFGIGYAYDNNKALVTHLLDRKYKIEHLLKLGLVRGFINPKNSDETNYFDFFRNRIIFPLTNSEGQIVGFCGRTYQEDTKQPKYLFNIENDLFKKNRLLYRFFEHQQNIQEQKQIILCEGFFDVISFYKIGMKNVIATLGTNLSQEQILLLKQTSKKVIIAFDGDNSGKEAAIKIAQLLNNKSFIIKIMHLPSGFDPDSYILEKQNNIYFLKQKFEEITKDYIFQNIEDLLKTEFNKEIIKKYINNKLLKYHDEETQEYFQNKINEKYQILINLVSKETLVNKANKLKTKEKEKISVKGIVFDQDIEVDLLVQLFLNNKYIELIIEKSYEYKSINSDIIELFRIIRKYYNKYATEDEKDKRGLGVDLENFKNKCKEDLKRITDSNYIHNLISRVENNILFQQKKRISSQEYLSDIFHPFELKEHSAYRNKIKKEIQDIKNRCFQEDYEDEKKSFLDELKLKQKELIKIENDIYECKNKCKSEF</sequence>
<dbReference type="SMART" id="SM00493">
    <property type="entry name" value="TOPRIM"/>
    <property type="match status" value="1"/>
</dbReference>
<feature type="zinc finger region" description="CHC2-type" evidence="12">
    <location>
        <begin position="44"/>
        <end position="68"/>
    </location>
</feature>
<keyword evidence="2 12" id="KW-0639">Primosome</keyword>
<dbReference type="InterPro" id="IPR050219">
    <property type="entry name" value="DnaG_primase"/>
</dbReference>
<keyword evidence="13" id="KW-0175">Coiled coil</keyword>
<keyword evidence="7 12" id="KW-0863">Zinc-finger</keyword>
<dbReference type="Gene3D" id="3.90.980.10">
    <property type="entry name" value="DNA primase, catalytic core, N-terminal domain"/>
    <property type="match status" value="1"/>
</dbReference>
<dbReference type="Pfam" id="PF13155">
    <property type="entry name" value="Toprim_2"/>
    <property type="match status" value="1"/>
</dbReference>
<dbReference type="SUPFAM" id="SSF57783">
    <property type="entry name" value="Zinc beta-ribbon"/>
    <property type="match status" value="1"/>
</dbReference>
<keyword evidence="6 12" id="KW-0479">Metal-binding</keyword>
<dbReference type="SMART" id="SM00400">
    <property type="entry name" value="ZnF_CHCC"/>
    <property type="match status" value="1"/>
</dbReference>
<dbReference type="PROSITE" id="PS50880">
    <property type="entry name" value="TOPRIM"/>
    <property type="match status" value="1"/>
</dbReference>
<dbReference type="Gene3D" id="3.90.580.10">
    <property type="entry name" value="Zinc finger, CHC2-type domain"/>
    <property type="match status" value="1"/>
</dbReference>
<feature type="coiled-coil region" evidence="13">
    <location>
        <begin position="578"/>
        <end position="621"/>
    </location>
</feature>
<dbReference type="EC" id="2.7.7.101" evidence="12"/>
<dbReference type="Proteomes" id="UP000672038">
    <property type="component" value="Chromosome"/>
</dbReference>
<keyword evidence="5 12" id="KW-0235">DNA replication</keyword>
<evidence type="ECO:0000313" key="16">
    <source>
        <dbReference type="Proteomes" id="UP000672038"/>
    </source>
</evidence>
<evidence type="ECO:0000256" key="6">
    <source>
        <dbReference type="ARBA" id="ARBA00022723"/>
    </source>
</evidence>
<comment type="domain">
    <text evidence="12">Contains an N-terminal zinc-binding domain, a central core domain that contains the primase activity, and a C-terminal DnaB-binding domain.</text>
</comment>
<evidence type="ECO:0000256" key="2">
    <source>
        <dbReference type="ARBA" id="ARBA00022515"/>
    </source>
</evidence>
<dbReference type="GO" id="GO:0003677">
    <property type="term" value="F:DNA binding"/>
    <property type="evidence" value="ECO:0007669"/>
    <property type="project" value="UniProtKB-KW"/>
</dbReference>
<accession>A0A975FKL6</accession>
<protein>
    <recommendedName>
        <fullName evidence="12">DNA primase</fullName>
        <ecNumber evidence="12">2.7.7.101</ecNumber>
    </recommendedName>
</protein>
<evidence type="ECO:0000256" key="3">
    <source>
        <dbReference type="ARBA" id="ARBA00022679"/>
    </source>
</evidence>
<dbReference type="Pfam" id="PF01807">
    <property type="entry name" value="Zn_ribbon_DnaG"/>
    <property type="match status" value="1"/>
</dbReference>
<keyword evidence="1 12" id="KW-0240">DNA-directed RNA polymerase</keyword>
<evidence type="ECO:0000256" key="11">
    <source>
        <dbReference type="ARBA" id="ARBA00023163"/>
    </source>
</evidence>
<organism evidence="15 16">
    <name type="scientific">Loofah witches'-broom phytoplasma</name>
    <dbReference type="NCBI Taxonomy" id="35773"/>
    <lineage>
        <taxon>Bacteria</taxon>
        <taxon>Bacillati</taxon>
        <taxon>Mycoplasmatota</taxon>
        <taxon>Mollicutes</taxon>
        <taxon>Acholeplasmatales</taxon>
        <taxon>Acholeplasmataceae</taxon>
        <taxon>Candidatus Phytoplasma</taxon>
        <taxon>16SrVIII (Loofah witches'-broom group)</taxon>
    </lineage>
</organism>
<keyword evidence="9" id="KW-0460">Magnesium</keyword>
<keyword evidence="8 12" id="KW-0862">Zinc</keyword>
<dbReference type="GO" id="GO:1990077">
    <property type="term" value="C:primosome complex"/>
    <property type="evidence" value="ECO:0007669"/>
    <property type="project" value="UniProtKB-KW"/>
</dbReference>
<keyword evidence="4 12" id="KW-0548">Nucleotidyltransferase</keyword>
<dbReference type="CDD" id="cd03364">
    <property type="entry name" value="TOPRIM_DnaG_primases"/>
    <property type="match status" value="1"/>
</dbReference>
<evidence type="ECO:0000256" key="9">
    <source>
        <dbReference type="ARBA" id="ARBA00022842"/>
    </source>
</evidence>
<dbReference type="HAMAP" id="MF_00974">
    <property type="entry name" value="DNA_primase_DnaG"/>
    <property type="match status" value="1"/>
</dbReference>
<dbReference type="InterPro" id="IPR006171">
    <property type="entry name" value="TOPRIM_dom"/>
</dbReference>
<dbReference type="InterPro" id="IPR037068">
    <property type="entry name" value="DNA_primase_core_N_sf"/>
</dbReference>
<proteinExistence type="inferred from homology"/>
<comment type="similarity">
    <text evidence="12">Belongs to the DnaG primase family.</text>
</comment>
<evidence type="ECO:0000256" key="12">
    <source>
        <dbReference type="HAMAP-Rule" id="MF_00974"/>
    </source>
</evidence>
<dbReference type="GO" id="GO:0005737">
    <property type="term" value="C:cytoplasm"/>
    <property type="evidence" value="ECO:0007669"/>
    <property type="project" value="TreeGrafter"/>
</dbReference>
<evidence type="ECO:0000256" key="1">
    <source>
        <dbReference type="ARBA" id="ARBA00022478"/>
    </source>
</evidence>
<dbReference type="InterPro" id="IPR006295">
    <property type="entry name" value="DNA_primase_DnaG"/>
</dbReference>
<dbReference type="AlphaFoldDB" id="A0A975FKL6"/>
<dbReference type="InterPro" id="IPR036977">
    <property type="entry name" value="DNA_primase_Znf_CHC2"/>
</dbReference>
<evidence type="ECO:0000259" key="14">
    <source>
        <dbReference type="PROSITE" id="PS50880"/>
    </source>
</evidence>
<dbReference type="GO" id="GO:0000428">
    <property type="term" value="C:DNA-directed RNA polymerase complex"/>
    <property type="evidence" value="ECO:0007669"/>
    <property type="project" value="UniProtKB-KW"/>
</dbReference>
<gene>
    <name evidence="12 15" type="primary">dnaG</name>
    <name evidence="15" type="ORF">LFWB_1010</name>
</gene>
<dbReference type="InterPro" id="IPR030846">
    <property type="entry name" value="DnaG_bac"/>
</dbReference>
<comment type="cofactor">
    <cofactor evidence="12">
        <name>Zn(2+)</name>
        <dbReference type="ChEBI" id="CHEBI:29105"/>
    </cofactor>
    <text evidence="12">Binds 1 zinc ion per monomer.</text>
</comment>
<keyword evidence="10 12" id="KW-0238">DNA-binding</keyword>
<comment type="function">
    <text evidence="12">RNA polymerase that catalyzes the synthesis of short RNA molecules used as primers for DNA polymerase during DNA replication.</text>
</comment>
<dbReference type="GO" id="GO:0008270">
    <property type="term" value="F:zinc ion binding"/>
    <property type="evidence" value="ECO:0007669"/>
    <property type="project" value="UniProtKB-UniRule"/>
</dbReference>
<name>A0A975FKL6_LOWBP</name>
<comment type="catalytic activity">
    <reaction evidence="12">
        <text>ssDNA + n NTP = ssDNA/pppN(pN)n-1 hybrid + (n-1) diphosphate.</text>
        <dbReference type="EC" id="2.7.7.101"/>
    </reaction>
</comment>